<dbReference type="PANTHER" id="PTHR33178:SF10">
    <property type="entry name" value="STRESS-RESPONSE A_B BARREL DOMAIN-CONTAINING PROTEIN"/>
    <property type="match status" value="1"/>
</dbReference>
<dbReference type="FunCoup" id="A0A2V0PKA2">
    <property type="interactions" value="445"/>
</dbReference>
<sequence>MGPVQHVVILAFKPEAGPDAAAAFFADAEVMASKIEGLTSFVHGPNISAEALSGGFTHAFIMTFVDAAALAAYLPHPLHEAFKAKHVPNAAKVLVVDI</sequence>
<dbReference type="InterPro" id="IPR011008">
    <property type="entry name" value="Dimeric_a/b-barrel"/>
</dbReference>
<evidence type="ECO:0000313" key="4">
    <source>
        <dbReference type="Proteomes" id="UP000247498"/>
    </source>
</evidence>
<dbReference type="AlphaFoldDB" id="A0A2V0PKA2"/>
<dbReference type="PROSITE" id="PS51502">
    <property type="entry name" value="S_R_A_B_BARREL"/>
    <property type="match status" value="1"/>
</dbReference>
<evidence type="ECO:0000259" key="2">
    <source>
        <dbReference type="PROSITE" id="PS51502"/>
    </source>
</evidence>
<dbReference type="PANTHER" id="PTHR33178">
    <property type="match status" value="1"/>
</dbReference>
<comment type="subunit">
    <text evidence="1">Homodimer.</text>
</comment>
<protein>
    <recommendedName>
        <fullName evidence="2">Stress-response A/B barrel domain-containing protein</fullName>
    </recommendedName>
</protein>
<dbReference type="Pfam" id="PF07876">
    <property type="entry name" value="Dabb"/>
    <property type="match status" value="1"/>
</dbReference>
<feature type="domain" description="Stress-response A/B barrel" evidence="2">
    <location>
        <begin position="4"/>
        <end position="98"/>
    </location>
</feature>
<dbReference type="SMART" id="SM00886">
    <property type="entry name" value="Dabb"/>
    <property type="match status" value="1"/>
</dbReference>
<organism evidence="3 4">
    <name type="scientific">Raphidocelis subcapitata</name>
    <dbReference type="NCBI Taxonomy" id="307507"/>
    <lineage>
        <taxon>Eukaryota</taxon>
        <taxon>Viridiplantae</taxon>
        <taxon>Chlorophyta</taxon>
        <taxon>core chlorophytes</taxon>
        <taxon>Chlorophyceae</taxon>
        <taxon>CS clade</taxon>
        <taxon>Sphaeropleales</taxon>
        <taxon>Selenastraceae</taxon>
        <taxon>Raphidocelis</taxon>
    </lineage>
</organism>
<dbReference type="InterPro" id="IPR013097">
    <property type="entry name" value="Dabb"/>
</dbReference>
<evidence type="ECO:0000256" key="1">
    <source>
        <dbReference type="ARBA" id="ARBA00011738"/>
    </source>
</evidence>
<keyword evidence="4" id="KW-1185">Reference proteome</keyword>
<reference evidence="3 4" key="1">
    <citation type="journal article" date="2018" name="Sci. Rep.">
        <title>Raphidocelis subcapitata (=Pseudokirchneriella subcapitata) provides an insight into genome evolution and environmental adaptations in the Sphaeropleales.</title>
        <authorList>
            <person name="Suzuki S."/>
            <person name="Yamaguchi H."/>
            <person name="Nakajima N."/>
            <person name="Kawachi M."/>
        </authorList>
    </citation>
    <scope>NUCLEOTIDE SEQUENCE [LARGE SCALE GENOMIC DNA]</scope>
    <source>
        <strain evidence="3 4">NIES-35</strain>
    </source>
</reference>
<dbReference type="Proteomes" id="UP000247498">
    <property type="component" value="Unassembled WGS sequence"/>
</dbReference>
<accession>A0A2V0PKA2</accession>
<dbReference type="InterPro" id="IPR044662">
    <property type="entry name" value="HS1/DABB1-like"/>
</dbReference>
<dbReference type="EMBL" id="BDRX01000201">
    <property type="protein sequence ID" value="GBG00225.1"/>
    <property type="molecule type" value="Genomic_DNA"/>
</dbReference>
<proteinExistence type="predicted"/>
<gene>
    <name evidence="3" type="ORF">Rsub_12710</name>
</gene>
<dbReference type="SUPFAM" id="SSF54909">
    <property type="entry name" value="Dimeric alpha+beta barrel"/>
    <property type="match status" value="1"/>
</dbReference>
<dbReference type="Gene3D" id="3.30.70.100">
    <property type="match status" value="1"/>
</dbReference>
<dbReference type="STRING" id="307507.A0A2V0PKA2"/>
<evidence type="ECO:0000313" key="3">
    <source>
        <dbReference type="EMBL" id="GBG00225.1"/>
    </source>
</evidence>
<comment type="caution">
    <text evidence="3">The sequence shown here is derived from an EMBL/GenBank/DDBJ whole genome shotgun (WGS) entry which is preliminary data.</text>
</comment>
<name>A0A2V0PKA2_9CHLO</name>
<dbReference type="InParanoid" id="A0A2V0PKA2"/>